<reference evidence="3" key="2">
    <citation type="submission" date="2015-01" db="EMBL/GenBank/DDBJ databases">
        <title>Evolutionary Origins and Diversification of the Mycorrhizal Mutualists.</title>
        <authorList>
            <consortium name="DOE Joint Genome Institute"/>
            <consortium name="Mycorrhizal Genomics Consortium"/>
            <person name="Kohler A."/>
            <person name="Kuo A."/>
            <person name="Nagy L.G."/>
            <person name="Floudas D."/>
            <person name="Copeland A."/>
            <person name="Barry K.W."/>
            <person name="Cichocki N."/>
            <person name="Veneault-Fourrey C."/>
            <person name="LaButti K."/>
            <person name="Lindquist E.A."/>
            <person name="Lipzen A."/>
            <person name="Lundell T."/>
            <person name="Morin E."/>
            <person name="Murat C."/>
            <person name="Riley R."/>
            <person name="Ohm R."/>
            <person name="Sun H."/>
            <person name="Tunlid A."/>
            <person name="Henrissat B."/>
            <person name="Grigoriev I.V."/>
            <person name="Hibbett D.S."/>
            <person name="Martin F."/>
        </authorList>
    </citation>
    <scope>NUCLEOTIDE SEQUENCE [LARGE SCALE GENOMIC DNA]</scope>
    <source>
        <strain evidence="3">Foug A</strain>
    </source>
</reference>
<sequence>MPVTHAPRTNRTRVDSASSYYADRNASSFFDTGRQEPLEGGADEEQEEAPKNQPWDIYADFNNSGSWYSTAFGIGQRQQEAGCSKIRG</sequence>
<reference evidence="2 3" key="1">
    <citation type="submission" date="2014-04" db="EMBL/GenBank/DDBJ databases">
        <authorList>
            <consortium name="DOE Joint Genome Institute"/>
            <person name="Kuo A."/>
            <person name="Kohler A."/>
            <person name="Nagy L.G."/>
            <person name="Floudas D."/>
            <person name="Copeland A."/>
            <person name="Barry K.W."/>
            <person name="Cichocki N."/>
            <person name="Veneault-Fourrey C."/>
            <person name="LaButti K."/>
            <person name="Lindquist E.A."/>
            <person name="Lipzen A."/>
            <person name="Lundell T."/>
            <person name="Morin E."/>
            <person name="Murat C."/>
            <person name="Sun H."/>
            <person name="Tunlid A."/>
            <person name="Henrissat B."/>
            <person name="Grigoriev I.V."/>
            <person name="Hibbett D.S."/>
            <person name="Martin F."/>
            <person name="Nordberg H.P."/>
            <person name="Cantor M.N."/>
            <person name="Hua S.X."/>
        </authorList>
    </citation>
    <scope>NUCLEOTIDE SEQUENCE [LARGE SCALE GENOMIC DNA]</scope>
    <source>
        <strain evidence="2 3">Foug A</strain>
    </source>
</reference>
<dbReference type="AlphaFoldDB" id="A0A0C3EFM0"/>
<evidence type="ECO:0000256" key="1">
    <source>
        <dbReference type="SAM" id="MobiDB-lite"/>
    </source>
</evidence>
<proteinExistence type="predicted"/>
<dbReference type="STRING" id="1036808.A0A0C3EFM0"/>
<evidence type="ECO:0000313" key="3">
    <source>
        <dbReference type="Proteomes" id="UP000053989"/>
    </source>
</evidence>
<feature type="region of interest" description="Disordered" evidence="1">
    <location>
        <begin position="1"/>
        <end position="20"/>
    </location>
</feature>
<name>A0A0C3EFM0_9AGAM</name>
<accession>A0A0C3EFM0</accession>
<dbReference type="EMBL" id="KN822016">
    <property type="protein sequence ID" value="KIM66721.1"/>
    <property type="molecule type" value="Genomic_DNA"/>
</dbReference>
<gene>
    <name evidence="2" type="ORF">SCLCIDRAFT_295618</name>
</gene>
<keyword evidence="3" id="KW-1185">Reference proteome</keyword>
<dbReference type="InParanoid" id="A0A0C3EFM0"/>
<dbReference type="Proteomes" id="UP000053989">
    <property type="component" value="Unassembled WGS sequence"/>
</dbReference>
<dbReference type="OrthoDB" id="5582002at2759"/>
<feature type="region of interest" description="Disordered" evidence="1">
    <location>
        <begin position="25"/>
        <end position="54"/>
    </location>
</feature>
<dbReference type="HOGENOM" id="CLU_2470396_0_0_1"/>
<protein>
    <submittedName>
        <fullName evidence="2">Uncharacterized protein</fullName>
    </submittedName>
</protein>
<organism evidence="2 3">
    <name type="scientific">Scleroderma citrinum Foug A</name>
    <dbReference type="NCBI Taxonomy" id="1036808"/>
    <lineage>
        <taxon>Eukaryota</taxon>
        <taxon>Fungi</taxon>
        <taxon>Dikarya</taxon>
        <taxon>Basidiomycota</taxon>
        <taxon>Agaricomycotina</taxon>
        <taxon>Agaricomycetes</taxon>
        <taxon>Agaricomycetidae</taxon>
        <taxon>Boletales</taxon>
        <taxon>Sclerodermatineae</taxon>
        <taxon>Sclerodermataceae</taxon>
        <taxon>Scleroderma</taxon>
    </lineage>
</organism>
<evidence type="ECO:0000313" key="2">
    <source>
        <dbReference type="EMBL" id="KIM66721.1"/>
    </source>
</evidence>